<keyword evidence="2" id="KW-1185">Reference proteome</keyword>
<accession>A0A556MXI0</accession>
<dbReference type="EMBL" id="VLPK01000001">
    <property type="protein sequence ID" value="TSJ44626.1"/>
    <property type="molecule type" value="Genomic_DNA"/>
</dbReference>
<dbReference type="OrthoDB" id="1260508at2"/>
<dbReference type="RefSeq" id="WP_144248188.1">
    <property type="nucleotide sequence ID" value="NZ_VLPK01000001.1"/>
</dbReference>
<protein>
    <recommendedName>
        <fullName evidence="3">Toxin-antitoxin system YwqK family antitoxin</fullName>
    </recommendedName>
</protein>
<evidence type="ECO:0000313" key="1">
    <source>
        <dbReference type="EMBL" id="TSJ44626.1"/>
    </source>
</evidence>
<evidence type="ECO:0000313" key="2">
    <source>
        <dbReference type="Proteomes" id="UP000318733"/>
    </source>
</evidence>
<evidence type="ECO:0008006" key="3">
    <source>
        <dbReference type="Google" id="ProtNLM"/>
    </source>
</evidence>
<gene>
    <name evidence="1" type="ORF">FO440_02945</name>
</gene>
<name>A0A556MXI0_9SPHI</name>
<sequence>MGLIVTYDDVQQRGTDSGGGIIYYYKGFPLTGMIRETVDGIVVGESEFTDGHIGGVQRLFYSSGQIEEEYTIWFNKLEGTFTEWDKNGNVTSQTYWKNGVQIG</sequence>
<dbReference type="SUPFAM" id="SSF82185">
    <property type="entry name" value="Histone H3 K4-specific methyltransferase SET7/9 N-terminal domain"/>
    <property type="match status" value="1"/>
</dbReference>
<organism evidence="1 2">
    <name type="scientific">Mucilaginibacter corticis</name>
    <dbReference type="NCBI Taxonomy" id="2597670"/>
    <lineage>
        <taxon>Bacteria</taxon>
        <taxon>Pseudomonadati</taxon>
        <taxon>Bacteroidota</taxon>
        <taxon>Sphingobacteriia</taxon>
        <taxon>Sphingobacteriales</taxon>
        <taxon>Sphingobacteriaceae</taxon>
        <taxon>Mucilaginibacter</taxon>
    </lineage>
</organism>
<dbReference type="Gene3D" id="3.90.930.1">
    <property type="match status" value="1"/>
</dbReference>
<reference evidence="1 2" key="1">
    <citation type="submission" date="2019-07" db="EMBL/GenBank/DDBJ databases">
        <authorList>
            <person name="Huq M.A."/>
        </authorList>
    </citation>
    <scope>NUCLEOTIDE SEQUENCE [LARGE SCALE GENOMIC DNA]</scope>
    <source>
        <strain evidence="1 2">MAH-19</strain>
    </source>
</reference>
<dbReference type="AlphaFoldDB" id="A0A556MXI0"/>
<proteinExistence type="predicted"/>
<dbReference type="Proteomes" id="UP000318733">
    <property type="component" value="Unassembled WGS sequence"/>
</dbReference>
<comment type="caution">
    <text evidence="1">The sequence shown here is derived from an EMBL/GenBank/DDBJ whole genome shotgun (WGS) entry which is preliminary data.</text>
</comment>